<reference evidence="1" key="2">
    <citation type="submission" date="2019-07" db="EMBL/GenBank/DDBJ databases">
        <authorList>
            <person name="Yang Y."/>
            <person name="Bocs S."/>
            <person name="Baudouin L."/>
        </authorList>
    </citation>
    <scope>NUCLEOTIDE SEQUENCE</scope>
    <source>
        <tissue evidence="1">Spear leaf of Hainan Tall coconut</tissue>
    </source>
</reference>
<dbReference type="InterPro" id="IPR015943">
    <property type="entry name" value="WD40/YVTN_repeat-like_dom_sf"/>
</dbReference>
<dbReference type="InterPro" id="IPR052091">
    <property type="entry name" value="Beta-ala_Activ/Resist"/>
</dbReference>
<reference evidence="1" key="1">
    <citation type="journal article" date="2017" name="Gigascience">
        <title>The genome draft of coconut (Cocos nucifera).</title>
        <authorList>
            <person name="Xiao Y."/>
            <person name="Xu P."/>
            <person name="Fan H."/>
            <person name="Baudouin L."/>
            <person name="Xia W."/>
            <person name="Bocs S."/>
            <person name="Xu J."/>
            <person name="Li Q."/>
            <person name="Guo A."/>
            <person name="Zhou L."/>
            <person name="Li J."/>
            <person name="Wu Y."/>
            <person name="Ma Z."/>
            <person name="Armero A."/>
            <person name="Issali A.E."/>
            <person name="Liu N."/>
            <person name="Peng M."/>
            <person name="Yang Y."/>
        </authorList>
    </citation>
    <scope>NUCLEOTIDE SEQUENCE</scope>
    <source>
        <tissue evidence="1">Spear leaf of Hainan Tall coconut</tissue>
    </source>
</reference>
<sequence>MGCFAVTIDGPVFAGACISSVLPTQVLICSRNGSVYSFDLERGALIWEYQVGDPITSSAYVDEHTQLKSNPSHPGDRLACICSSSGSIHVIRINEDAKQEKIHLEGVPASSPVQQFAVMDLRGDIFSSPVMISGRIFVGCRDDYIHCITVVP</sequence>
<comment type="caution">
    <text evidence="1">The sequence shown here is derived from an EMBL/GenBank/DDBJ whole genome shotgun (WGS) entry which is preliminary data.</text>
</comment>
<proteinExistence type="predicted"/>
<dbReference type="Proteomes" id="UP000797356">
    <property type="component" value="Chromosome 8"/>
</dbReference>
<dbReference type="OrthoDB" id="408177at2759"/>
<dbReference type="GO" id="GO:0043041">
    <property type="term" value="P:amino acid activation for nonribosomal peptide biosynthetic process"/>
    <property type="evidence" value="ECO:0007669"/>
    <property type="project" value="TreeGrafter"/>
</dbReference>
<organism evidence="1 2">
    <name type="scientific">Cocos nucifera</name>
    <name type="common">Coconut palm</name>
    <dbReference type="NCBI Taxonomy" id="13894"/>
    <lineage>
        <taxon>Eukaryota</taxon>
        <taxon>Viridiplantae</taxon>
        <taxon>Streptophyta</taxon>
        <taxon>Embryophyta</taxon>
        <taxon>Tracheophyta</taxon>
        <taxon>Spermatophyta</taxon>
        <taxon>Magnoliopsida</taxon>
        <taxon>Liliopsida</taxon>
        <taxon>Arecaceae</taxon>
        <taxon>Arecoideae</taxon>
        <taxon>Cocoseae</taxon>
        <taxon>Attaleinae</taxon>
        <taxon>Cocos</taxon>
    </lineage>
</organism>
<gene>
    <name evidence="1" type="ORF">COCNU_08G005370</name>
</gene>
<keyword evidence="2" id="KW-1185">Reference proteome</keyword>
<evidence type="ECO:0000313" key="1">
    <source>
        <dbReference type="EMBL" id="KAG1359091.1"/>
    </source>
</evidence>
<dbReference type="EMBL" id="CM017879">
    <property type="protein sequence ID" value="KAG1359091.1"/>
    <property type="molecule type" value="Genomic_DNA"/>
</dbReference>
<name>A0A8K0IJ20_COCNU</name>
<accession>A0A8K0IJ20</accession>
<dbReference type="PANTHER" id="PTHR44394">
    <property type="entry name" value="BETA-ALANINE-ACTIVATING ENZYME"/>
    <property type="match status" value="1"/>
</dbReference>
<dbReference type="AlphaFoldDB" id="A0A8K0IJ20"/>
<dbReference type="InterPro" id="IPR011047">
    <property type="entry name" value="Quinoprotein_ADH-like_sf"/>
</dbReference>
<protein>
    <submittedName>
        <fullName evidence="1">Putative acyl-activating enzyme 19</fullName>
    </submittedName>
</protein>
<dbReference type="Gene3D" id="2.130.10.10">
    <property type="entry name" value="YVTN repeat-like/Quinoprotein amine dehydrogenase"/>
    <property type="match status" value="1"/>
</dbReference>
<dbReference type="PANTHER" id="PTHR44394:SF1">
    <property type="entry name" value="BETA-ALANINE-ACTIVATING ENZYME"/>
    <property type="match status" value="1"/>
</dbReference>
<evidence type="ECO:0000313" key="2">
    <source>
        <dbReference type="Proteomes" id="UP000797356"/>
    </source>
</evidence>
<dbReference type="SUPFAM" id="SSF50998">
    <property type="entry name" value="Quinoprotein alcohol dehydrogenase-like"/>
    <property type="match status" value="1"/>
</dbReference>